<evidence type="ECO:0000313" key="1">
    <source>
        <dbReference type="EMBL" id="KAH7914815.1"/>
    </source>
</evidence>
<organism evidence="1 2">
    <name type="scientific">Hygrophoropsis aurantiaca</name>
    <dbReference type="NCBI Taxonomy" id="72124"/>
    <lineage>
        <taxon>Eukaryota</taxon>
        <taxon>Fungi</taxon>
        <taxon>Dikarya</taxon>
        <taxon>Basidiomycota</taxon>
        <taxon>Agaricomycotina</taxon>
        <taxon>Agaricomycetes</taxon>
        <taxon>Agaricomycetidae</taxon>
        <taxon>Boletales</taxon>
        <taxon>Coniophorineae</taxon>
        <taxon>Hygrophoropsidaceae</taxon>
        <taxon>Hygrophoropsis</taxon>
    </lineage>
</organism>
<protein>
    <submittedName>
        <fullName evidence="1">Uncharacterized protein</fullName>
    </submittedName>
</protein>
<keyword evidence="2" id="KW-1185">Reference proteome</keyword>
<dbReference type="Proteomes" id="UP000790377">
    <property type="component" value="Unassembled WGS sequence"/>
</dbReference>
<reference evidence="1" key="1">
    <citation type="journal article" date="2021" name="New Phytol.">
        <title>Evolutionary innovations through gain and loss of genes in the ectomycorrhizal Boletales.</title>
        <authorList>
            <person name="Wu G."/>
            <person name="Miyauchi S."/>
            <person name="Morin E."/>
            <person name="Kuo A."/>
            <person name="Drula E."/>
            <person name="Varga T."/>
            <person name="Kohler A."/>
            <person name="Feng B."/>
            <person name="Cao Y."/>
            <person name="Lipzen A."/>
            <person name="Daum C."/>
            <person name="Hundley H."/>
            <person name="Pangilinan J."/>
            <person name="Johnson J."/>
            <person name="Barry K."/>
            <person name="LaButti K."/>
            <person name="Ng V."/>
            <person name="Ahrendt S."/>
            <person name="Min B."/>
            <person name="Choi I.G."/>
            <person name="Park H."/>
            <person name="Plett J.M."/>
            <person name="Magnuson J."/>
            <person name="Spatafora J.W."/>
            <person name="Nagy L.G."/>
            <person name="Henrissat B."/>
            <person name="Grigoriev I.V."/>
            <person name="Yang Z.L."/>
            <person name="Xu J."/>
            <person name="Martin F.M."/>
        </authorList>
    </citation>
    <scope>NUCLEOTIDE SEQUENCE</scope>
    <source>
        <strain evidence="1">ATCC 28755</strain>
    </source>
</reference>
<comment type="caution">
    <text evidence="1">The sequence shown here is derived from an EMBL/GenBank/DDBJ whole genome shotgun (WGS) entry which is preliminary data.</text>
</comment>
<gene>
    <name evidence="1" type="ORF">BJ138DRAFT_1143012</name>
</gene>
<dbReference type="EMBL" id="MU267608">
    <property type="protein sequence ID" value="KAH7914815.1"/>
    <property type="molecule type" value="Genomic_DNA"/>
</dbReference>
<evidence type="ECO:0000313" key="2">
    <source>
        <dbReference type="Proteomes" id="UP000790377"/>
    </source>
</evidence>
<feature type="non-terminal residue" evidence="1">
    <location>
        <position position="1"/>
    </location>
</feature>
<proteinExistence type="predicted"/>
<name>A0ACB8ANF6_9AGAM</name>
<accession>A0ACB8ANF6</accession>
<sequence>PSQLEIQREVEALRDIRRRSTTQGGPGALILDPDLPNPSSPTSPSTSYWSAGATQQFVDGDSSNGSHEDSPGTEERPSGSDDPFHLFWVPASLHPEIAPAEFRAFLKEHAKGPPPDGVNAPTRSSSLSPSSSGLGRKRSMLSRQYKPSENDEVEEEKVVPLRRNRTLLANSGPQLTISDLQQLEQLAEEASTSDDPSKLRNVLRRSLSLNVAPSIIDKMDNMPDMPDEADAPIIVPPPGQILRRAARTKIRKPSLPGDGGGHRFGAGRRNRGAAVAEPRTSSDLSSNDHVSSSDHGDANEPLKRPRAFSNESMTSDGHATPRPESYSEEASIYDSYAREEPEEEVVRPSSSAVPPMPPILSLSLPDDPPSTSRSLDIITESQTFTSSAPILHHPQPQRLTLDPTSDEPSRTPSPDASTLTPSTEETAVASTSGEVSPFPAKSPSPVPKKEKDKKGLFKWGSSGGNAKKNGKEREREKETQRIEKEKDSGFFGWLPGKKKRDDQASQSPGHGRSGRETAADMLGPSKSYVPSPSPQLPGMQGSYARYPIHVERAIYRLSHIKLANPRRPLYEQVLISNLMFWYLGVINKTQNPTAPPPNQGPTATNGSPSSTVEAEHVDHEINEAEERQRTEEERLEREREKEKEREKEREKEQQKKESPRRGGLTKAPSGSQGGRRAAETPVKGPQYEMQHRVMEQEYNGPGYGYGSASPTPHSGGTPRMQRQPSPPVHGTASGPQAQQSNHKYSGHPSSGAVESKQLPPGAMSPIPVDRGSSSNSSAHPTSRTQNSSSPPPHGSQPVQSRPPHRSRSPPAQNHNRYSPSAPMPNRVQASRTPTRSLSATASSSSAPLSGDGKTRKVASAHAVIATPNGRPRTSLTSENPRGEEEDLPLALYQQQQRRK</sequence>